<evidence type="ECO:0000256" key="1">
    <source>
        <dbReference type="SAM" id="MobiDB-lite"/>
    </source>
</evidence>
<organism evidence="2 3">
    <name type="scientific">Cryobacterium arcticum</name>
    <dbReference type="NCBI Taxonomy" id="670052"/>
    <lineage>
        <taxon>Bacteria</taxon>
        <taxon>Bacillati</taxon>
        <taxon>Actinomycetota</taxon>
        <taxon>Actinomycetes</taxon>
        <taxon>Micrococcales</taxon>
        <taxon>Microbacteriaceae</taxon>
        <taxon>Cryobacterium</taxon>
    </lineage>
</organism>
<dbReference type="Proteomes" id="UP000092582">
    <property type="component" value="Plasmid pP27867_1"/>
</dbReference>
<proteinExistence type="predicted"/>
<reference evidence="2 3" key="1">
    <citation type="submission" date="2016-06" db="EMBL/GenBank/DDBJ databases">
        <title>Genome sequencing of Cryobacterium arcticum PAMC 27867.</title>
        <authorList>
            <person name="Lee J."/>
            <person name="Kim O.-S."/>
        </authorList>
    </citation>
    <scope>NUCLEOTIDE SEQUENCE [LARGE SCALE GENOMIC DNA]</scope>
    <source>
        <strain evidence="2 3">PAMC 27867</strain>
        <plasmid evidence="3">pp27867_1</plasmid>
    </source>
</reference>
<evidence type="ECO:0000313" key="2">
    <source>
        <dbReference type="EMBL" id="ANP74764.1"/>
    </source>
</evidence>
<keyword evidence="2" id="KW-0614">Plasmid</keyword>
<dbReference type="EMBL" id="CP016283">
    <property type="protein sequence ID" value="ANP74764.1"/>
    <property type="molecule type" value="Genomic_DNA"/>
</dbReference>
<feature type="compositionally biased region" description="Basic and acidic residues" evidence="1">
    <location>
        <begin position="38"/>
        <end position="54"/>
    </location>
</feature>
<accession>A0A1B1BQD6</accession>
<name>A0A1B1BQD6_9MICO</name>
<feature type="region of interest" description="Disordered" evidence="1">
    <location>
        <begin position="31"/>
        <end position="54"/>
    </location>
</feature>
<geneLocation type="plasmid" evidence="3">
    <name>pp27867_1</name>
</geneLocation>
<gene>
    <name evidence="2" type="ORF">PA27867_3850</name>
</gene>
<keyword evidence="3" id="KW-1185">Reference proteome</keyword>
<dbReference type="AlphaFoldDB" id="A0A1B1BQD6"/>
<protein>
    <submittedName>
        <fullName evidence="2">Uncharacterized protein</fullName>
    </submittedName>
</protein>
<evidence type="ECO:0000313" key="3">
    <source>
        <dbReference type="Proteomes" id="UP000092582"/>
    </source>
</evidence>
<dbReference type="KEGG" id="cart:PA27867_3850"/>
<sequence>MVMSAWPILAGICVVFVILGVWAIAQIFPVNSRGSDTPPKDAVHQSEPQKREGP</sequence>